<feature type="compositionally biased region" description="Basic and acidic residues" evidence="1">
    <location>
        <begin position="8"/>
        <end position="20"/>
    </location>
</feature>
<name>A0ABP9DDM1_9ACTN</name>
<protein>
    <recommendedName>
        <fullName evidence="5">DUF3040 domain-containing protein</fullName>
    </recommendedName>
</protein>
<feature type="region of interest" description="Disordered" evidence="1">
    <location>
        <begin position="95"/>
        <end position="125"/>
    </location>
</feature>
<keyword evidence="2" id="KW-1133">Transmembrane helix</keyword>
<evidence type="ECO:0008006" key="5">
    <source>
        <dbReference type="Google" id="ProtNLM"/>
    </source>
</evidence>
<feature type="compositionally biased region" description="Basic residues" evidence="1">
    <location>
        <begin position="112"/>
        <end position="125"/>
    </location>
</feature>
<feature type="region of interest" description="Disordered" evidence="1">
    <location>
        <begin position="1"/>
        <end position="23"/>
    </location>
</feature>
<evidence type="ECO:0000313" key="4">
    <source>
        <dbReference type="Proteomes" id="UP001501752"/>
    </source>
</evidence>
<sequence length="125" mass="13660">MARRRRGRLDGKDRVGERGSRMSRVRRRLPDEVRAAAVRAGLAVAFTLVAVIVALLASYGHSPLLTPALMVMALGVFAVAWCLLDVAITRQIAAQRRRGPNTASPLAGARERARRPTGRRAPLRN</sequence>
<dbReference type="EMBL" id="BAABIS010000001">
    <property type="protein sequence ID" value="GAA4841522.1"/>
    <property type="molecule type" value="Genomic_DNA"/>
</dbReference>
<proteinExistence type="predicted"/>
<keyword evidence="4" id="KW-1185">Reference proteome</keyword>
<evidence type="ECO:0000256" key="2">
    <source>
        <dbReference type="SAM" id="Phobius"/>
    </source>
</evidence>
<evidence type="ECO:0000313" key="3">
    <source>
        <dbReference type="EMBL" id="GAA4841522.1"/>
    </source>
</evidence>
<comment type="caution">
    <text evidence="3">The sequence shown here is derived from an EMBL/GenBank/DDBJ whole genome shotgun (WGS) entry which is preliminary data.</text>
</comment>
<feature type="transmembrane region" description="Helical" evidence="2">
    <location>
        <begin position="65"/>
        <end position="88"/>
    </location>
</feature>
<keyword evidence="2" id="KW-0812">Transmembrane</keyword>
<feature type="transmembrane region" description="Helical" evidence="2">
    <location>
        <begin position="36"/>
        <end position="59"/>
    </location>
</feature>
<reference evidence="4" key="1">
    <citation type="journal article" date="2019" name="Int. J. Syst. Evol. Microbiol.">
        <title>The Global Catalogue of Microorganisms (GCM) 10K type strain sequencing project: providing services to taxonomists for standard genome sequencing and annotation.</title>
        <authorList>
            <consortium name="The Broad Institute Genomics Platform"/>
            <consortium name="The Broad Institute Genome Sequencing Center for Infectious Disease"/>
            <person name="Wu L."/>
            <person name="Ma J."/>
        </authorList>
    </citation>
    <scope>NUCLEOTIDE SEQUENCE [LARGE SCALE GENOMIC DNA]</scope>
    <source>
        <strain evidence="4">JCM 13006</strain>
    </source>
</reference>
<dbReference type="Proteomes" id="UP001501752">
    <property type="component" value="Unassembled WGS sequence"/>
</dbReference>
<organism evidence="3 4">
    <name type="scientific">Kitasatospora terrestris</name>
    <dbReference type="NCBI Taxonomy" id="258051"/>
    <lineage>
        <taxon>Bacteria</taxon>
        <taxon>Bacillati</taxon>
        <taxon>Actinomycetota</taxon>
        <taxon>Actinomycetes</taxon>
        <taxon>Kitasatosporales</taxon>
        <taxon>Streptomycetaceae</taxon>
        <taxon>Kitasatospora</taxon>
    </lineage>
</organism>
<keyword evidence="2" id="KW-0472">Membrane</keyword>
<gene>
    <name evidence="3" type="ORF">GCM10023235_16600</name>
</gene>
<accession>A0ABP9DDM1</accession>
<evidence type="ECO:0000256" key="1">
    <source>
        <dbReference type="SAM" id="MobiDB-lite"/>
    </source>
</evidence>